<dbReference type="GO" id="GO:0020037">
    <property type="term" value="F:heme binding"/>
    <property type="evidence" value="ECO:0007669"/>
    <property type="project" value="InterPro"/>
</dbReference>
<dbReference type="KEGG" id="hte:Hydth_0158"/>
<dbReference type="PRINTS" id="PR00606">
    <property type="entry name" value="CYTCHROMECID"/>
</dbReference>
<keyword evidence="1" id="KW-0813">Transport</keyword>
<name>D3DFM2_HYDTT</name>
<sequence length="114" mass="13286">MWLLLVFLFVLSCEKAKVEEKPSLAINTKELIRWRGCTDCHDTKRSLVGPSFFDISQRYEEKDILVKSILEGSCGKWKARWECMPPQKVSKEEAERMAEWILHLRTTKPPESSS</sequence>
<dbReference type="InterPro" id="IPR002324">
    <property type="entry name" value="Cyt_c_ID"/>
</dbReference>
<dbReference type="SUPFAM" id="SSF46626">
    <property type="entry name" value="Cytochrome c"/>
    <property type="match status" value="1"/>
</dbReference>
<evidence type="ECO:0000256" key="4">
    <source>
        <dbReference type="ARBA" id="ARBA00022982"/>
    </source>
</evidence>
<dbReference type="InterPro" id="IPR036909">
    <property type="entry name" value="Cyt_c-like_dom_sf"/>
</dbReference>
<dbReference type="GO" id="GO:0005506">
    <property type="term" value="F:iron ion binding"/>
    <property type="evidence" value="ECO:0007669"/>
    <property type="project" value="InterPro"/>
</dbReference>
<evidence type="ECO:0000256" key="6">
    <source>
        <dbReference type="PIRSR" id="PIRSR602324-1"/>
    </source>
</evidence>
<protein>
    <submittedName>
        <fullName evidence="8">Cytochrome c</fullName>
    </submittedName>
</protein>
<feature type="binding site" description="covalent" evidence="6">
    <location>
        <position position="84"/>
    </location>
    <ligand>
        <name>heme c</name>
        <dbReference type="ChEBI" id="CHEBI:61717"/>
    </ligand>
</feature>
<gene>
    <name evidence="8" type="ordered locus">HTH_0157</name>
</gene>
<dbReference type="Gene3D" id="1.10.760.10">
    <property type="entry name" value="Cytochrome c-like domain"/>
    <property type="match status" value="1"/>
</dbReference>
<dbReference type="GO" id="GO:0009055">
    <property type="term" value="F:electron transfer activity"/>
    <property type="evidence" value="ECO:0007669"/>
    <property type="project" value="InterPro"/>
</dbReference>
<keyword evidence="5 6" id="KW-0408">Iron</keyword>
<keyword evidence="4" id="KW-0249">Electron transport</keyword>
<evidence type="ECO:0000256" key="2">
    <source>
        <dbReference type="ARBA" id="ARBA00022617"/>
    </source>
</evidence>
<dbReference type="EMBL" id="AP011112">
    <property type="protein sequence ID" value="BAI68624.1"/>
    <property type="molecule type" value="Genomic_DNA"/>
</dbReference>
<evidence type="ECO:0000256" key="3">
    <source>
        <dbReference type="ARBA" id="ARBA00022723"/>
    </source>
</evidence>
<dbReference type="eggNOG" id="COG4654">
    <property type="taxonomic scope" value="Bacteria"/>
</dbReference>
<feature type="binding site" description="covalent" evidence="6">
    <location>
        <position position="41"/>
    </location>
    <ligand>
        <name>heme c</name>
        <dbReference type="ChEBI" id="CHEBI:61717"/>
    </ligand>
</feature>
<feature type="binding site" description="covalent" evidence="6">
    <location>
        <position position="37"/>
    </location>
    <ligand>
        <name>heme c</name>
        <dbReference type="ChEBI" id="CHEBI:61717"/>
    </ligand>
</feature>
<comment type="PTM">
    <text evidence="6">Binds 1 heme c group covalently per subunit.</text>
</comment>
<dbReference type="RefSeq" id="WP_012962807.1">
    <property type="nucleotide sequence ID" value="NC_013799.1"/>
</dbReference>
<evidence type="ECO:0000256" key="5">
    <source>
        <dbReference type="ARBA" id="ARBA00023004"/>
    </source>
</evidence>
<keyword evidence="3 6" id="KW-0479">Metal-binding</keyword>
<keyword evidence="9" id="KW-1185">Reference proteome</keyword>
<dbReference type="Proteomes" id="UP000002574">
    <property type="component" value="Chromosome"/>
</dbReference>
<accession>D3DFM2</accession>
<keyword evidence="2 6" id="KW-0349">Heme</keyword>
<feature type="domain" description="Cytochrome c" evidence="7">
    <location>
        <begin position="23"/>
        <end position="105"/>
    </location>
</feature>
<reference evidence="8 9" key="1">
    <citation type="journal article" date="2010" name="J. Bacteriol.">
        <title>Complete genome sequence of the thermophilic, obligately chemolithoautotrophic hydrogen-oxidizing bacterium Hydrogenobacter thermophilus TK-6.</title>
        <authorList>
            <person name="Arai H."/>
            <person name="Kanbe H."/>
            <person name="Ishii M."/>
            <person name="Igarashi Y."/>
        </authorList>
    </citation>
    <scope>NUCLEOTIDE SEQUENCE [LARGE SCALE GENOMIC DNA]</scope>
    <source>
        <strain evidence="9">DSM 6534 / IAM 12695 / TK-6 [Tokyo]</strain>
    </source>
</reference>
<evidence type="ECO:0000313" key="9">
    <source>
        <dbReference type="Proteomes" id="UP000002574"/>
    </source>
</evidence>
<dbReference type="PROSITE" id="PS51007">
    <property type="entry name" value="CYTC"/>
    <property type="match status" value="1"/>
</dbReference>
<evidence type="ECO:0000259" key="7">
    <source>
        <dbReference type="PROSITE" id="PS51007"/>
    </source>
</evidence>
<dbReference type="STRING" id="608538.HTH_0157"/>
<dbReference type="OrthoDB" id="9811281at2"/>
<dbReference type="KEGG" id="hth:HTH_0157"/>
<dbReference type="AlphaFoldDB" id="D3DFM2"/>
<evidence type="ECO:0000313" key="8">
    <source>
        <dbReference type="EMBL" id="BAI68624.1"/>
    </source>
</evidence>
<dbReference type="InterPro" id="IPR009056">
    <property type="entry name" value="Cyt_c-like_dom"/>
</dbReference>
<proteinExistence type="predicted"/>
<organism evidence="8 9">
    <name type="scientific">Hydrogenobacter thermophilus (strain DSM 6534 / IAM 12695 / TK-6)</name>
    <dbReference type="NCBI Taxonomy" id="608538"/>
    <lineage>
        <taxon>Bacteria</taxon>
        <taxon>Pseudomonadati</taxon>
        <taxon>Aquificota</taxon>
        <taxon>Aquificia</taxon>
        <taxon>Aquificales</taxon>
        <taxon>Aquificaceae</taxon>
        <taxon>Hydrogenobacter</taxon>
    </lineage>
</organism>
<evidence type="ECO:0000256" key="1">
    <source>
        <dbReference type="ARBA" id="ARBA00022448"/>
    </source>
</evidence>